<evidence type="ECO:0000256" key="2">
    <source>
        <dbReference type="ARBA" id="ARBA00023125"/>
    </source>
</evidence>
<reference evidence="6" key="1">
    <citation type="journal article" date="2019" name="Int. J. Syst. Evol. Microbiol.">
        <title>The Global Catalogue of Microorganisms (GCM) 10K type strain sequencing project: providing services to taxonomists for standard genome sequencing and annotation.</title>
        <authorList>
            <consortium name="The Broad Institute Genomics Platform"/>
            <consortium name="The Broad Institute Genome Sequencing Center for Infectious Disease"/>
            <person name="Wu L."/>
            <person name="Ma J."/>
        </authorList>
    </citation>
    <scope>NUCLEOTIDE SEQUENCE [LARGE SCALE GENOMIC DNA]</scope>
    <source>
        <strain evidence="6">KCTC 52277</strain>
    </source>
</reference>
<dbReference type="EMBL" id="JBHRTD010000017">
    <property type="protein sequence ID" value="MFC3139853.1"/>
    <property type="molecule type" value="Genomic_DNA"/>
</dbReference>
<dbReference type="SUPFAM" id="SSF56349">
    <property type="entry name" value="DNA breaking-rejoining enzymes"/>
    <property type="match status" value="1"/>
</dbReference>
<sequence length="128" mass="14830">MGRKRNNPMDAQLPPRVYRGRASFEWNPKAGSSIRLCPVDAPLSEVWRRYEEVSDALIDRETVAHLVKSFMESKDFAALAPETRKDYVKYSKPILQVFGKMHVDKVKPQHVRLYMDKRGTKSPIQANR</sequence>
<proteinExistence type="predicted"/>
<feature type="domain" description="Core-binding (CB)" evidence="4">
    <location>
        <begin position="61"/>
        <end position="128"/>
    </location>
</feature>
<dbReference type="RefSeq" id="WP_248936342.1">
    <property type="nucleotide sequence ID" value="NZ_JAKILF010000004.1"/>
</dbReference>
<evidence type="ECO:0000256" key="1">
    <source>
        <dbReference type="ARBA" id="ARBA00022908"/>
    </source>
</evidence>
<dbReference type="Gene3D" id="1.10.150.130">
    <property type="match status" value="1"/>
</dbReference>
<dbReference type="PROSITE" id="PS51900">
    <property type="entry name" value="CB"/>
    <property type="match status" value="1"/>
</dbReference>
<keyword evidence="2 3" id="KW-0238">DNA-binding</keyword>
<organism evidence="5 6">
    <name type="scientific">Shewanella submarina</name>
    <dbReference type="NCBI Taxonomy" id="2016376"/>
    <lineage>
        <taxon>Bacteria</taxon>
        <taxon>Pseudomonadati</taxon>
        <taxon>Pseudomonadota</taxon>
        <taxon>Gammaproteobacteria</taxon>
        <taxon>Alteromonadales</taxon>
        <taxon>Shewanellaceae</taxon>
        <taxon>Shewanella</taxon>
    </lineage>
</organism>
<protein>
    <recommendedName>
        <fullName evidence="4">Core-binding (CB) domain-containing protein</fullName>
    </recommendedName>
</protein>
<name>A0ABV7GHR7_9GAMM</name>
<dbReference type="Proteomes" id="UP001595621">
    <property type="component" value="Unassembled WGS sequence"/>
</dbReference>
<keyword evidence="6" id="KW-1185">Reference proteome</keyword>
<evidence type="ECO:0000256" key="3">
    <source>
        <dbReference type="PROSITE-ProRule" id="PRU01248"/>
    </source>
</evidence>
<evidence type="ECO:0000313" key="5">
    <source>
        <dbReference type="EMBL" id="MFC3139853.1"/>
    </source>
</evidence>
<keyword evidence="1" id="KW-0229">DNA integration</keyword>
<gene>
    <name evidence="5" type="ORF">ACFOE0_16940</name>
</gene>
<evidence type="ECO:0000313" key="6">
    <source>
        <dbReference type="Proteomes" id="UP001595621"/>
    </source>
</evidence>
<comment type="caution">
    <text evidence="5">The sequence shown here is derived from an EMBL/GenBank/DDBJ whole genome shotgun (WGS) entry which is preliminary data.</text>
</comment>
<accession>A0ABV7GHR7</accession>
<evidence type="ECO:0000259" key="4">
    <source>
        <dbReference type="PROSITE" id="PS51900"/>
    </source>
</evidence>
<dbReference type="InterPro" id="IPR010998">
    <property type="entry name" value="Integrase_recombinase_N"/>
</dbReference>
<dbReference type="InterPro" id="IPR044068">
    <property type="entry name" value="CB"/>
</dbReference>
<dbReference type="InterPro" id="IPR011010">
    <property type="entry name" value="DNA_brk_join_enz"/>
</dbReference>